<name>A0ABP0H2J4_CLALP</name>
<proteinExistence type="predicted"/>
<keyword evidence="3" id="KW-1185">Reference proteome</keyword>
<keyword evidence="1" id="KW-0732">Signal</keyword>
<evidence type="ECO:0008006" key="4">
    <source>
        <dbReference type="Google" id="ProtNLM"/>
    </source>
</evidence>
<sequence length="237" mass="27354">MFNFVIAMLQISRIQCFFFLLLSTCLFLSTLIPNTIANPTTDTCSHLLDHLRKMCDGLKSFSQRVHEDNLNNKYGPRHSSKSHRITILSQRPRLSDMCCNKRCQPEDIAQICGRDYVDTHKTSIDNKLFKPSSYDGPTPPSPYNVGLPSTEITVGTALCLEIAHKLKAILIASPEFMARYRQHLDEIHNILRDPPRSTRRRQPHKPVQCHISREPKHRIKKSVFRLMSATTRKPEYR</sequence>
<reference evidence="2 3" key="1">
    <citation type="submission" date="2024-02" db="EMBL/GenBank/DDBJ databases">
        <authorList>
            <person name="Daric V."/>
            <person name="Darras S."/>
        </authorList>
    </citation>
    <scope>NUCLEOTIDE SEQUENCE [LARGE SCALE GENOMIC DNA]</scope>
</reference>
<gene>
    <name evidence="2" type="ORF">CVLEPA_LOCUS31115</name>
</gene>
<protein>
    <recommendedName>
        <fullName evidence="4">Insulin-like domain-containing protein</fullName>
    </recommendedName>
</protein>
<dbReference type="SUPFAM" id="SSF56994">
    <property type="entry name" value="Insulin-like"/>
    <property type="match status" value="1"/>
</dbReference>
<dbReference type="EMBL" id="CAWYQH010000163">
    <property type="protein sequence ID" value="CAK8697608.1"/>
    <property type="molecule type" value="Genomic_DNA"/>
</dbReference>
<dbReference type="InterPro" id="IPR036438">
    <property type="entry name" value="Insulin-like_sf"/>
</dbReference>
<feature type="chain" id="PRO_5045478003" description="Insulin-like domain-containing protein" evidence="1">
    <location>
        <begin position="38"/>
        <end position="237"/>
    </location>
</feature>
<organism evidence="2 3">
    <name type="scientific">Clavelina lepadiformis</name>
    <name type="common">Light-bulb sea squirt</name>
    <name type="synonym">Ascidia lepadiformis</name>
    <dbReference type="NCBI Taxonomy" id="159417"/>
    <lineage>
        <taxon>Eukaryota</taxon>
        <taxon>Metazoa</taxon>
        <taxon>Chordata</taxon>
        <taxon>Tunicata</taxon>
        <taxon>Ascidiacea</taxon>
        <taxon>Aplousobranchia</taxon>
        <taxon>Clavelinidae</taxon>
        <taxon>Clavelina</taxon>
    </lineage>
</organism>
<comment type="caution">
    <text evidence="2">The sequence shown here is derived from an EMBL/GenBank/DDBJ whole genome shotgun (WGS) entry which is preliminary data.</text>
</comment>
<evidence type="ECO:0000313" key="3">
    <source>
        <dbReference type="Proteomes" id="UP001642483"/>
    </source>
</evidence>
<feature type="signal peptide" evidence="1">
    <location>
        <begin position="1"/>
        <end position="37"/>
    </location>
</feature>
<accession>A0ABP0H2J4</accession>
<dbReference type="Proteomes" id="UP001642483">
    <property type="component" value="Unassembled WGS sequence"/>
</dbReference>
<evidence type="ECO:0000256" key="1">
    <source>
        <dbReference type="SAM" id="SignalP"/>
    </source>
</evidence>
<evidence type="ECO:0000313" key="2">
    <source>
        <dbReference type="EMBL" id="CAK8697608.1"/>
    </source>
</evidence>